<reference evidence="2" key="1">
    <citation type="submission" date="2014-03" db="EMBL/GenBank/DDBJ databases">
        <title>The Genome Sequence of Puccinia striiformis f. sp. tritici PST-78.</title>
        <authorList>
            <consortium name="The Broad Institute Genome Sequencing Platform"/>
            <person name="Cuomo C."/>
            <person name="Hulbert S."/>
            <person name="Chen X."/>
            <person name="Walker B."/>
            <person name="Young S.K."/>
            <person name="Zeng Q."/>
            <person name="Gargeya S."/>
            <person name="Fitzgerald M."/>
            <person name="Haas B."/>
            <person name="Abouelleil A."/>
            <person name="Alvarado L."/>
            <person name="Arachchi H.M."/>
            <person name="Berlin A.M."/>
            <person name="Chapman S.B."/>
            <person name="Goldberg J."/>
            <person name="Griggs A."/>
            <person name="Gujja S."/>
            <person name="Hansen M."/>
            <person name="Howarth C."/>
            <person name="Imamovic A."/>
            <person name="Larimer J."/>
            <person name="McCowan C."/>
            <person name="Montmayeur A."/>
            <person name="Murphy C."/>
            <person name="Neiman D."/>
            <person name="Pearson M."/>
            <person name="Priest M."/>
            <person name="Roberts A."/>
            <person name="Saif S."/>
            <person name="Shea T."/>
            <person name="Sisk P."/>
            <person name="Sykes S."/>
            <person name="Wortman J."/>
            <person name="Nusbaum C."/>
            <person name="Birren B."/>
        </authorList>
    </citation>
    <scope>NUCLEOTIDE SEQUENCE [LARGE SCALE GENOMIC DNA]</scope>
    <source>
        <strain evidence="2">race PST-78</strain>
    </source>
</reference>
<dbReference type="Proteomes" id="UP000054564">
    <property type="component" value="Unassembled WGS sequence"/>
</dbReference>
<evidence type="ECO:0000313" key="2">
    <source>
        <dbReference type="Proteomes" id="UP000054564"/>
    </source>
</evidence>
<evidence type="ECO:0000313" key="1">
    <source>
        <dbReference type="EMBL" id="KNE86818.1"/>
    </source>
</evidence>
<organism evidence="1 2">
    <name type="scientific">Puccinia striiformis f. sp. tritici PST-78</name>
    <dbReference type="NCBI Taxonomy" id="1165861"/>
    <lineage>
        <taxon>Eukaryota</taxon>
        <taxon>Fungi</taxon>
        <taxon>Dikarya</taxon>
        <taxon>Basidiomycota</taxon>
        <taxon>Pucciniomycotina</taxon>
        <taxon>Pucciniomycetes</taxon>
        <taxon>Pucciniales</taxon>
        <taxon>Pucciniaceae</taxon>
        <taxon>Puccinia</taxon>
    </lineage>
</organism>
<proteinExistence type="predicted"/>
<comment type="caution">
    <text evidence="1">The sequence shown here is derived from an EMBL/GenBank/DDBJ whole genome shotgun (WGS) entry which is preliminary data.</text>
</comment>
<name>A0A0L0UIF8_9BASI</name>
<dbReference type="EMBL" id="AJIL01007954">
    <property type="protein sequence ID" value="KNE86818.1"/>
    <property type="molecule type" value="Genomic_DNA"/>
</dbReference>
<sequence length="124" mass="14433">MRLLKSSFKNRIESYQITNDDEGELAPDSMLENMKNILTSKLLEILNKRGAFKFNVELFGEYVKPKGTTIEIKSFQTKMRLIHTVDELTKYLSSQSSEILTKMSEFQERDSGWALIRLLHLEVN</sequence>
<gene>
    <name evidence="1" type="ORF">PSTG_19815</name>
</gene>
<dbReference type="AlphaFoldDB" id="A0A0L0UIF8"/>
<dbReference type="STRING" id="1165861.A0A0L0UIF8"/>
<accession>A0A0L0UIF8</accession>
<feature type="non-terminal residue" evidence="1">
    <location>
        <position position="124"/>
    </location>
</feature>
<keyword evidence="2" id="KW-1185">Reference proteome</keyword>
<protein>
    <submittedName>
        <fullName evidence="1">Uncharacterized protein</fullName>
    </submittedName>
</protein>